<protein>
    <submittedName>
        <fullName evidence="2">Uncharacterized protein</fullName>
    </submittedName>
</protein>
<accession>A0ABQ8SL20</accession>
<gene>
    <name evidence="2" type="ORF">ANN_23417</name>
</gene>
<feature type="compositionally biased region" description="Basic and acidic residues" evidence="1">
    <location>
        <begin position="1"/>
        <end position="16"/>
    </location>
</feature>
<evidence type="ECO:0000313" key="2">
    <source>
        <dbReference type="EMBL" id="KAJ4434846.1"/>
    </source>
</evidence>
<organism evidence="2 3">
    <name type="scientific">Periplaneta americana</name>
    <name type="common">American cockroach</name>
    <name type="synonym">Blatta americana</name>
    <dbReference type="NCBI Taxonomy" id="6978"/>
    <lineage>
        <taxon>Eukaryota</taxon>
        <taxon>Metazoa</taxon>
        <taxon>Ecdysozoa</taxon>
        <taxon>Arthropoda</taxon>
        <taxon>Hexapoda</taxon>
        <taxon>Insecta</taxon>
        <taxon>Pterygota</taxon>
        <taxon>Neoptera</taxon>
        <taxon>Polyneoptera</taxon>
        <taxon>Dictyoptera</taxon>
        <taxon>Blattodea</taxon>
        <taxon>Blattoidea</taxon>
        <taxon>Blattidae</taxon>
        <taxon>Blattinae</taxon>
        <taxon>Periplaneta</taxon>
    </lineage>
</organism>
<feature type="region of interest" description="Disordered" evidence="1">
    <location>
        <begin position="1"/>
        <end position="21"/>
    </location>
</feature>
<reference evidence="2 3" key="1">
    <citation type="journal article" date="2022" name="Allergy">
        <title>Genome assembly and annotation of Periplaneta americana reveal a comprehensive cockroach allergen profile.</title>
        <authorList>
            <person name="Wang L."/>
            <person name="Xiong Q."/>
            <person name="Saelim N."/>
            <person name="Wang L."/>
            <person name="Nong W."/>
            <person name="Wan A.T."/>
            <person name="Shi M."/>
            <person name="Liu X."/>
            <person name="Cao Q."/>
            <person name="Hui J.H.L."/>
            <person name="Sookrung N."/>
            <person name="Leung T.F."/>
            <person name="Tungtrongchitr A."/>
            <person name="Tsui S.K.W."/>
        </authorList>
    </citation>
    <scope>NUCLEOTIDE SEQUENCE [LARGE SCALE GENOMIC DNA]</scope>
    <source>
        <strain evidence="2">PWHHKU_190912</strain>
    </source>
</reference>
<evidence type="ECO:0000256" key="1">
    <source>
        <dbReference type="SAM" id="MobiDB-lite"/>
    </source>
</evidence>
<evidence type="ECO:0000313" key="3">
    <source>
        <dbReference type="Proteomes" id="UP001148838"/>
    </source>
</evidence>
<comment type="caution">
    <text evidence="2">The sequence shown here is derived from an EMBL/GenBank/DDBJ whole genome shotgun (WGS) entry which is preliminary data.</text>
</comment>
<dbReference type="Proteomes" id="UP001148838">
    <property type="component" value="Unassembled WGS sequence"/>
</dbReference>
<keyword evidence="3" id="KW-1185">Reference proteome</keyword>
<proteinExistence type="predicted"/>
<dbReference type="EMBL" id="JAJSOF020000025">
    <property type="protein sequence ID" value="KAJ4434846.1"/>
    <property type="molecule type" value="Genomic_DNA"/>
</dbReference>
<sequence length="277" mass="31787">MVSRETLRRYATRRSETNTNGTEFDSSLPCCLKVTTLMGATVNSVCSCHYYNVNIKKQHPFDLSHRSTRLDRCLSRTDLVLQKIYMLSRAVASWSKVSCVGLSLRNERWFESSQCMGPVPTQHHDALGEQRACCPRTTSRSDKCACFDITAINYTVFSNQPLNNAISTAGLFSVDGISDSEIIFGELRPRIRHTLPDIRLTVGEHLGKAPIRFILKYFRFRSRCRFCSRFIVDQPLQSHMTYDLSSKTYRSKHCVDSKADVFYKLNEQRRSPRKLTS</sequence>
<name>A0ABQ8SL20_PERAM</name>